<keyword evidence="2" id="KW-1185">Reference proteome</keyword>
<evidence type="ECO:0000313" key="2">
    <source>
        <dbReference type="Proteomes" id="UP000012118"/>
    </source>
</evidence>
<dbReference type="AlphaFoldDB" id="M6Q4V5"/>
<accession>M6Q4V5</accession>
<proteinExistence type="predicted"/>
<protein>
    <submittedName>
        <fullName evidence="1">Uncharacterized protein</fullName>
    </submittedName>
</protein>
<dbReference type="Proteomes" id="UP000012118">
    <property type="component" value="Unassembled WGS sequence"/>
</dbReference>
<sequence>MRFFFWVKFSSSLDFQRGIVFFKFLWEFLHFKEELSFTRVYSLVAEIPLIQVLDKIRVIEKFRSGLKTAFIARFNKAGAEGNKFSTTLSMFLLGLQVFNVSSV</sequence>
<reference evidence="1 2" key="1">
    <citation type="submission" date="2013-01" db="EMBL/GenBank/DDBJ databases">
        <authorList>
            <person name="Harkins D.M."/>
            <person name="Durkin A.S."/>
            <person name="Brinkac L.M."/>
            <person name="Haft D.H."/>
            <person name="Selengut J.D."/>
            <person name="Sanka R."/>
            <person name="DePew J."/>
            <person name="Purushe J."/>
            <person name="Chanthongthip A."/>
            <person name="Lattana O."/>
            <person name="Phetsouvanh R."/>
            <person name="Newton P.N."/>
            <person name="Vinetz J.M."/>
            <person name="Sutton G.G."/>
            <person name="Nierman W.C."/>
            <person name="Fouts D.E."/>
        </authorList>
    </citation>
    <scope>NUCLEOTIDE SEQUENCE [LARGE SCALE GENOMIC DNA]</scope>
    <source>
        <strain evidence="1 2">UI 13098</strain>
    </source>
</reference>
<name>M6Q4V5_9LEPT</name>
<dbReference type="EMBL" id="AHNU02000082">
    <property type="protein sequence ID" value="EMN88235.1"/>
    <property type="molecule type" value="Genomic_DNA"/>
</dbReference>
<gene>
    <name evidence="1" type="ORF">LEP1GSC108_1587</name>
</gene>
<evidence type="ECO:0000313" key="1">
    <source>
        <dbReference type="EMBL" id="EMN88235.1"/>
    </source>
</evidence>
<organism evidence="1 2">
    <name type="scientific">Leptospira weilii str. UI 13098</name>
    <dbReference type="NCBI Taxonomy" id="1088542"/>
    <lineage>
        <taxon>Bacteria</taxon>
        <taxon>Pseudomonadati</taxon>
        <taxon>Spirochaetota</taxon>
        <taxon>Spirochaetia</taxon>
        <taxon>Leptospirales</taxon>
        <taxon>Leptospiraceae</taxon>
        <taxon>Leptospira</taxon>
    </lineage>
</organism>
<comment type="caution">
    <text evidence="1">The sequence shown here is derived from an EMBL/GenBank/DDBJ whole genome shotgun (WGS) entry which is preliminary data.</text>
</comment>